<name>A0A377MUT2_ECOLX</name>
<organism evidence="1">
    <name type="scientific">Escherichia coli</name>
    <dbReference type="NCBI Taxonomy" id="562"/>
    <lineage>
        <taxon>Bacteria</taxon>
        <taxon>Pseudomonadati</taxon>
        <taxon>Pseudomonadota</taxon>
        <taxon>Gammaproteobacteria</taxon>
        <taxon>Enterobacterales</taxon>
        <taxon>Enterobacteriaceae</taxon>
        <taxon>Escherichia</taxon>
    </lineage>
</organism>
<reference evidence="1" key="1">
    <citation type="journal article" date="2018" name="Genome Biol.">
        <title>SKESA: strategic k-mer extension for scrupulous assemblies.</title>
        <authorList>
            <person name="Souvorov A."/>
            <person name="Agarwala R."/>
            <person name="Lipman D.J."/>
        </authorList>
    </citation>
    <scope>NUCLEOTIDE SEQUENCE</scope>
    <source>
        <strain evidence="1">ST-87-5</strain>
    </source>
</reference>
<comment type="caution">
    <text evidence="1">The sequence shown here is derived from an EMBL/GenBank/DDBJ whole genome shotgun (WGS) entry which is preliminary data.</text>
</comment>
<evidence type="ECO:0000313" key="1">
    <source>
        <dbReference type="EMBL" id="HBA4244985.1"/>
    </source>
</evidence>
<sequence>MTWITQTDNWTGIAAWAGFALSVFQLLKSRTSLRLYLGCDQHEDRIYVSNISAHDVTLSAAGVVTASGRLRMLSDEYSDENMITPMLPKRLKARDEMVLNVPFINKAHHNKVHHRGGVYIKTSDGKMFSDVCWIKRQWWWLLSVILRDTKRY</sequence>
<dbReference type="EMBL" id="DADRWU010000001">
    <property type="protein sequence ID" value="HBA4244985.1"/>
    <property type="molecule type" value="Genomic_DNA"/>
</dbReference>
<gene>
    <name evidence="1" type="ORF">J5U05_000013</name>
</gene>
<reference evidence="1" key="2">
    <citation type="submission" date="2021-03" db="EMBL/GenBank/DDBJ databases">
        <authorList>
            <consortium name="NCBI Pathogen Detection Project"/>
        </authorList>
    </citation>
    <scope>NUCLEOTIDE SEQUENCE</scope>
    <source>
        <strain evidence="1">ST-87-5</strain>
    </source>
</reference>
<dbReference type="Proteomes" id="UP000871786">
    <property type="component" value="Unassembled WGS sequence"/>
</dbReference>
<dbReference type="RefSeq" id="WP_000219901.1">
    <property type="nucleotide sequence ID" value="NZ_CBDIVL010000002.1"/>
</dbReference>
<accession>A0A377MUT2</accession>
<protein>
    <submittedName>
        <fullName evidence="1">Uncharacterized protein</fullName>
    </submittedName>
</protein>
<dbReference type="AlphaFoldDB" id="A0A377MUT2"/>
<proteinExistence type="predicted"/>